<protein>
    <submittedName>
        <fullName evidence="2">Uncharacterized protein</fullName>
    </submittedName>
</protein>
<proteinExistence type="inferred from homology"/>
<dbReference type="RefSeq" id="WP_097906173.1">
    <property type="nucleotide sequence ID" value="NZ_JAUCFW010000007.1"/>
</dbReference>
<comment type="similarity">
    <text evidence="1">Belongs to the UPF0178 family.</text>
</comment>
<dbReference type="PANTHER" id="PTHR35146:SF1">
    <property type="entry name" value="UPF0178 PROTEIN YAII"/>
    <property type="match status" value="1"/>
</dbReference>
<evidence type="ECO:0000313" key="3">
    <source>
        <dbReference type="Proteomes" id="UP000220006"/>
    </source>
</evidence>
<comment type="caution">
    <text evidence="2">The sequence shown here is derived from an EMBL/GenBank/DDBJ whole genome shotgun (WGS) entry which is preliminary data.</text>
</comment>
<dbReference type="EMBL" id="NVLK01000074">
    <property type="protein sequence ID" value="PEC19238.1"/>
    <property type="molecule type" value="Genomic_DNA"/>
</dbReference>
<reference evidence="2 3" key="1">
    <citation type="submission" date="2017-09" db="EMBL/GenBank/DDBJ databases">
        <title>Large-scale bioinformatics analysis of Bacillus genomes uncovers conserved roles of natural products in bacterial physiology.</title>
        <authorList>
            <consortium name="Agbiome Team Llc"/>
            <person name="Bleich R.M."/>
            <person name="Grubbs K.J."/>
            <person name="Santa Maria K.C."/>
            <person name="Allen S.E."/>
            <person name="Farag S."/>
            <person name="Shank E.A."/>
            <person name="Bowers A."/>
        </authorList>
    </citation>
    <scope>NUCLEOTIDE SEQUENCE [LARGE SCALE GENOMIC DNA]</scope>
    <source>
        <strain evidence="2 3">AFS096845</strain>
    </source>
</reference>
<evidence type="ECO:0000313" key="2">
    <source>
        <dbReference type="EMBL" id="PEC19238.1"/>
    </source>
</evidence>
<name>A0A2A7HQJ8_BACCE</name>
<dbReference type="AlphaFoldDB" id="A0A2A7HQJ8"/>
<dbReference type="InterPro" id="IPR003791">
    <property type="entry name" value="UPF0178"/>
</dbReference>
<accession>A0A2A7HQJ8</accession>
<evidence type="ECO:0000256" key="1">
    <source>
        <dbReference type="ARBA" id="ARBA00008522"/>
    </source>
</evidence>
<dbReference type="PANTHER" id="PTHR35146">
    <property type="entry name" value="UPF0178 PROTEIN YAII"/>
    <property type="match status" value="1"/>
</dbReference>
<dbReference type="Proteomes" id="UP000220006">
    <property type="component" value="Unassembled WGS sequence"/>
</dbReference>
<dbReference type="Pfam" id="PF02639">
    <property type="entry name" value="DUF188"/>
    <property type="match status" value="1"/>
</dbReference>
<gene>
    <name evidence="2" type="ORF">COM96_26080</name>
</gene>
<sequence>MKTKIVQVETETYVKILFVTSYTHRSRKQQGNWIYVDSEQDKVDFYINQHVKVTDLVITQEMGLASLFVTDEPMNTILYSKHVSAKLRREGTDTKGPKSFATRDRQHFLTSLEKILSNYKGIF</sequence>
<organism evidence="2 3">
    <name type="scientific">Bacillus cereus</name>
    <dbReference type="NCBI Taxonomy" id="1396"/>
    <lineage>
        <taxon>Bacteria</taxon>
        <taxon>Bacillati</taxon>
        <taxon>Bacillota</taxon>
        <taxon>Bacilli</taxon>
        <taxon>Bacillales</taxon>
        <taxon>Bacillaceae</taxon>
        <taxon>Bacillus</taxon>
        <taxon>Bacillus cereus group</taxon>
    </lineage>
</organism>